<keyword evidence="2" id="KW-0472">Membrane</keyword>
<dbReference type="GO" id="GO:0005975">
    <property type="term" value="P:carbohydrate metabolic process"/>
    <property type="evidence" value="ECO:0007669"/>
    <property type="project" value="UniProtKB-ARBA"/>
</dbReference>
<evidence type="ECO:0000256" key="2">
    <source>
        <dbReference type="SAM" id="Phobius"/>
    </source>
</evidence>
<name>A0A3P1SF89_9ACTO</name>
<accession>A0A3P1SF89</accession>
<feature type="domain" description="SpaA-like prealbumin fold" evidence="3">
    <location>
        <begin position="749"/>
        <end position="790"/>
    </location>
</feature>
<gene>
    <name evidence="4" type="ORF">EII11_05115</name>
</gene>
<comment type="caution">
    <text evidence="4">The sequence shown here is derived from an EMBL/GenBank/DDBJ whole genome shotgun (WGS) entry which is preliminary data.</text>
</comment>
<dbReference type="RefSeq" id="WP_124869544.1">
    <property type="nucleotide sequence ID" value="NZ_RQZF01000003.1"/>
</dbReference>
<reference evidence="4 5" key="1">
    <citation type="submission" date="2018-11" db="EMBL/GenBank/DDBJ databases">
        <title>Genomes From Bacteria Associated with the Canine Oral Cavity: a Test Case for Automated Genome-Based Taxonomic Assignment.</title>
        <authorList>
            <person name="Coil D.A."/>
            <person name="Jospin G."/>
            <person name="Darling A.E."/>
            <person name="Wallis C."/>
            <person name="Davis I.J."/>
            <person name="Harris S."/>
            <person name="Eisen J.A."/>
            <person name="Holcombe L.J."/>
            <person name="O'Flynn C."/>
        </authorList>
    </citation>
    <scope>NUCLEOTIDE SEQUENCE [LARGE SCALE GENOMIC DNA]</scope>
    <source>
        <strain evidence="4 5">OH770</strain>
    </source>
</reference>
<dbReference type="InterPro" id="IPR048834">
    <property type="entry name" value="SpaA_pre-album"/>
</dbReference>
<evidence type="ECO:0000313" key="5">
    <source>
        <dbReference type="Proteomes" id="UP000280444"/>
    </source>
</evidence>
<feature type="domain" description="SpaA-like prealbumin fold" evidence="3">
    <location>
        <begin position="431"/>
        <end position="550"/>
    </location>
</feature>
<dbReference type="OrthoDB" id="134475at2"/>
<organism evidence="4 5">
    <name type="scientific">Schaalia canis</name>
    <dbReference type="NCBI Taxonomy" id="100469"/>
    <lineage>
        <taxon>Bacteria</taxon>
        <taxon>Bacillati</taxon>
        <taxon>Actinomycetota</taxon>
        <taxon>Actinomycetes</taxon>
        <taxon>Actinomycetales</taxon>
        <taxon>Actinomycetaceae</taxon>
        <taxon>Schaalia</taxon>
    </lineage>
</organism>
<dbReference type="EMBL" id="RQZF01000003">
    <property type="protein sequence ID" value="RRC95647.1"/>
    <property type="molecule type" value="Genomic_DNA"/>
</dbReference>
<keyword evidence="2" id="KW-0812">Transmembrane</keyword>
<feature type="compositionally biased region" description="Polar residues" evidence="1">
    <location>
        <begin position="50"/>
        <end position="68"/>
    </location>
</feature>
<dbReference type="Gene3D" id="2.60.40.10">
    <property type="entry name" value="Immunoglobulins"/>
    <property type="match status" value="2"/>
</dbReference>
<dbReference type="Proteomes" id="UP000280444">
    <property type="component" value="Unassembled WGS sequence"/>
</dbReference>
<sequence>MREMLRNAGHMNARNGGLLPLTVVLFSVLAFVASILFVVSVPTYADSVQAAESGQSDVDAAQSSTSSVLEEENDALTAQKAPSTPEVTLKEEAAVGDGTQVDNGSAEKSAPAESVNTPQSEAPAPKPRGRFRRAAALTASSCLNGSVFSIRQDGALVEILSSGRTREFAQVPSEDWRSRTDYPYPQEGDLRTSVNALGIGANAEDIYAIRHYEYFYNPYAQLGQWDYTIYKYDRGANRWVRQTSRTQSGLNVPYIAGAVQLSTGMFYFGTYDAPGDVNTVRQLRFRLYRFDPRSRTTRDLGSFNTGRQLAAGEPYNSAANGDMAFDEEGNLFVVRSGSSFYGSSDKETSIHSITADALAGANGGNIPASSTAPIRTEGSVNGIAFDAYGRLYLGDTTTVNRHDPIDYENLGVFKSGLSESRDLASCASPATIRLRKNVESRRAPNDQFVLNLMKNGAGGTQTMIPSVTTSGNRDGLQAETIGVFPVRTGTRYTFSENMAGNSPSAASAYRSTWRCEDKSGPIAAGEGRSGSVTIPNTASAEVICTFTNTPANGSLVWEKGDADDRNVRLGGSVWTLDGPLAPGRSQTVRDCVAANASQCRAGDNDIDPRAGYFKVDGLYLGQYTLGETTPPTGYEGTTQTFTQTLTADKQQLSFGRIDNKKLVAQIEVKKEVRDPAGAKVADASGWTLAVDLESNLHGTLSPLKDRNDPWFGKHQVSNASGTVPELWTVSFPNSATRQDVRITEAARPASYSASIRCTSNKRQPVTGTGSGLNVRALQPGEKLTCVVTNKQLPGSVVWEKTDASGTYLSGSEWSVTTGQQGVIAVQDCVKAGACQNGGDRDPQPGRFRLEGLKWQNLSLEETAAPPGYRRDTAVRTQTIGENALQANFGRITNETVTLPLLPLTGGMGADSFLMAGACILTLAFGAAAMRRLHPAGNNSLATQSLYGEKIERG</sequence>
<protein>
    <recommendedName>
        <fullName evidence="3">SpaA-like prealbumin fold domain-containing protein</fullName>
    </recommendedName>
</protein>
<dbReference type="Pfam" id="PF20674">
    <property type="entry name" value="SpaA_3"/>
    <property type="match status" value="2"/>
</dbReference>
<dbReference type="InterPro" id="IPR013783">
    <property type="entry name" value="Ig-like_fold"/>
</dbReference>
<evidence type="ECO:0000259" key="3">
    <source>
        <dbReference type="Pfam" id="PF20674"/>
    </source>
</evidence>
<keyword evidence="5" id="KW-1185">Reference proteome</keyword>
<keyword evidence="2" id="KW-1133">Transmembrane helix</keyword>
<feature type="region of interest" description="Disordered" evidence="1">
    <location>
        <begin position="50"/>
        <end position="128"/>
    </location>
</feature>
<evidence type="ECO:0000256" key="1">
    <source>
        <dbReference type="SAM" id="MobiDB-lite"/>
    </source>
</evidence>
<evidence type="ECO:0000313" key="4">
    <source>
        <dbReference type="EMBL" id="RRC95647.1"/>
    </source>
</evidence>
<proteinExistence type="predicted"/>
<dbReference type="AlphaFoldDB" id="A0A3P1SF89"/>
<dbReference type="SUPFAM" id="SSF63829">
    <property type="entry name" value="Calcium-dependent phosphotriesterase"/>
    <property type="match status" value="1"/>
</dbReference>
<feature type="transmembrane region" description="Helical" evidence="2">
    <location>
        <begin position="911"/>
        <end position="929"/>
    </location>
</feature>